<accession>A0ABQ5A9W5</accession>
<feature type="region of interest" description="Disordered" evidence="1">
    <location>
        <begin position="56"/>
        <end position="88"/>
    </location>
</feature>
<evidence type="ECO:0000313" key="3">
    <source>
        <dbReference type="Proteomes" id="UP001151760"/>
    </source>
</evidence>
<name>A0ABQ5A9W5_9ASTR</name>
<evidence type="ECO:0000256" key="1">
    <source>
        <dbReference type="SAM" id="MobiDB-lite"/>
    </source>
</evidence>
<dbReference type="Gene3D" id="3.30.70.330">
    <property type="match status" value="1"/>
</dbReference>
<reference evidence="2" key="1">
    <citation type="journal article" date="2022" name="Int. J. Mol. Sci.">
        <title>Draft Genome of Tanacetum Coccineum: Genomic Comparison of Closely Related Tanacetum-Family Plants.</title>
        <authorList>
            <person name="Yamashiro T."/>
            <person name="Shiraishi A."/>
            <person name="Nakayama K."/>
            <person name="Satake H."/>
        </authorList>
    </citation>
    <scope>NUCLEOTIDE SEQUENCE</scope>
</reference>
<reference evidence="2" key="2">
    <citation type="submission" date="2022-01" db="EMBL/GenBank/DDBJ databases">
        <authorList>
            <person name="Yamashiro T."/>
            <person name="Shiraishi A."/>
            <person name="Satake H."/>
            <person name="Nakayama K."/>
        </authorList>
    </citation>
    <scope>NUCLEOTIDE SEQUENCE</scope>
</reference>
<evidence type="ECO:0000313" key="2">
    <source>
        <dbReference type="EMBL" id="GJS99434.1"/>
    </source>
</evidence>
<feature type="compositionally biased region" description="Polar residues" evidence="1">
    <location>
        <begin position="56"/>
        <end position="75"/>
    </location>
</feature>
<keyword evidence="3" id="KW-1185">Reference proteome</keyword>
<gene>
    <name evidence="2" type="ORF">Tco_0820604</name>
</gene>
<protein>
    <submittedName>
        <fullName evidence="2">Polypyrimidine tract-binding protein homolog 3</fullName>
    </submittedName>
</protein>
<dbReference type="Proteomes" id="UP001151760">
    <property type="component" value="Unassembled WGS sequence"/>
</dbReference>
<sequence length="154" mass="17502">MIHHMLYPITVKVMHQVFFSHWYVEKVAIFQKSAGVQTLIQFQSCQNAIAARNLLQGPNNTKPPFSADTFSNNAGDDSENSDPVTPAEQVVDSGHSFTLFSLVEHESPRVLQLWERIGISDVHGFKDNEGSHNFVQPDTRERMRLQTMVMGRPY</sequence>
<dbReference type="EMBL" id="BQNB010012116">
    <property type="protein sequence ID" value="GJS99434.1"/>
    <property type="molecule type" value="Genomic_DNA"/>
</dbReference>
<dbReference type="InterPro" id="IPR012677">
    <property type="entry name" value="Nucleotide-bd_a/b_plait_sf"/>
</dbReference>
<comment type="caution">
    <text evidence="2">The sequence shown here is derived from an EMBL/GenBank/DDBJ whole genome shotgun (WGS) entry which is preliminary data.</text>
</comment>
<organism evidence="2 3">
    <name type="scientific">Tanacetum coccineum</name>
    <dbReference type="NCBI Taxonomy" id="301880"/>
    <lineage>
        <taxon>Eukaryota</taxon>
        <taxon>Viridiplantae</taxon>
        <taxon>Streptophyta</taxon>
        <taxon>Embryophyta</taxon>
        <taxon>Tracheophyta</taxon>
        <taxon>Spermatophyta</taxon>
        <taxon>Magnoliopsida</taxon>
        <taxon>eudicotyledons</taxon>
        <taxon>Gunneridae</taxon>
        <taxon>Pentapetalae</taxon>
        <taxon>asterids</taxon>
        <taxon>campanulids</taxon>
        <taxon>Asterales</taxon>
        <taxon>Asteraceae</taxon>
        <taxon>Asteroideae</taxon>
        <taxon>Anthemideae</taxon>
        <taxon>Anthemidinae</taxon>
        <taxon>Tanacetum</taxon>
    </lineage>
</organism>
<proteinExistence type="predicted"/>